<evidence type="ECO:0000313" key="4">
    <source>
        <dbReference type="Proteomes" id="UP000051952"/>
    </source>
</evidence>
<feature type="domain" description="Band 7" evidence="2">
    <location>
        <begin position="6"/>
        <end position="166"/>
    </location>
</feature>
<evidence type="ECO:0000259" key="2">
    <source>
        <dbReference type="SMART" id="SM00244"/>
    </source>
</evidence>
<dbReference type="Proteomes" id="UP000051952">
    <property type="component" value="Unassembled WGS sequence"/>
</dbReference>
<feature type="region of interest" description="Disordered" evidence="1">
    <location>
        <begin position="282"/>
        <end position="310"/>
    </location>
</feature>
<keyword evidence="4" id="KW-1185">Reference proteome</keyword>
<dbReference type="Gene3D" id="3.30.479.30">
    <property type="entry name" value="Band 7 domain"/>
    <property type="match status" value="1"/>
</dbReference>
<dbReference type="InterPro" id="IPR050710">
    <property type="entry name" value="Band7/mec-2_domain"/>
</dbReference>
<protein>
    <recommendedName>
        <fullName evidence="2">Band 7 domain-containing protein</fullName>
    </recommendedName>
</protein>
<feature type="compositionally biased region" description="Polar residues" evidence="1">
    <location>
        <begin position="282"/>
        <end position="300"/>
    </location>
</feature>
<evidence type="ECO:0000313" key="3">
    <source>
        <dbReference type="EMBL" id="CUG94439.1"/>
    </source>
</evidence>
<dbReference type="SUPFAM" id="SSF117892">
    <property type="entry name" value="Band 7/SPFH domain"/>
    <property type="match status" value="1"/>
</dbReference>
<reference evidence="4" key="1">
    <citation type="submission" date="2015-09" db="EMBL/GenBank/DDBJ databases">
        <authorList>
            <consortium name="Pathogen Informatics"/>
        </authorList>
    </citation>
    <scope>NUCLEOTIDE SEQUENCE [LARGE SCALE GENOMIC DNA]</scope>
    <source>
        <strain evidence="4">Lake Konstanz</strain>
    </source>
</reference>
<dbReference type="SMART" id="SM00244">
    <property type="entry name" value="PHB"/>
    <property type="match status" value="1"/>
</dbReference>
<dbReference type="InterPro" id="IPR036013">
    <property type="entry name" value="Band_7/SPFH_dom_sf"/>
</dbReference>
<sequence length="310" mass="34533">MTTCCCCWVLVPQGSAGIMEQVGGQFDDVVPPGLTFFNPCAQKVSGAQSLKVQILRCELNAVSKDRASVFVKCAVIYRAIPSQVHRSYYSMTGAADQIRSYVIANLRGLLPEKTLDEIFTERDHIASTIRKSLAETLANYGFELCDVLLEDIDVRGDIRNSMNQQVYQRYNRQVEQHLGDIQKIHQIAAAEAQAEASRLRGVGTAQERSAIATAFQQSMDGFDANGSMKFAELTALMLMTQYFDMVNDITVHGKVKPSSYYFPLKQGGGLDRGELRERLKRTLQQGKEQHQQQSAPNTTVRRAPIEDADL</sequence>
<dbReference type="AlphaFoldDB" id="A0A0S4JWM2"/>
<dbReference type="InterPro" id="IPR001107">
    <property type="entry name" value="Band_7"/>
</dbReference>
<gene>
    <name evidence="3" type="ORF">BSAL_48180</name>
</gene>
<organism evidence="3 4">
    <name type="scientific">Bodo saltans</name>
    <name type="common">Flagellated protozoan</name>
    <dbReference type="NCBI Taxonomy" id="75058"/>
    <lineage>
        <taxon>Eukaryota</taxon>
        <taxon>Discoba</taxon>
        <taxon>Euglenozoa</taxon>
        <taxon>Kinetoplastea</taxon>
        <taxon>Metakinetoplastina</taxon>
        <taxon>Eubodonida</taxon>
        <taxon>Bodonidae</taxon>
        <taxon>Bodo</taxon>
    </lineage>
</organism>
<dbReference type="OrthoDB" id="2105077at2759"/>
<dbReference type="VEuPathDB" id="TriTrypDB:BSAL_48180"/>
<name>A0A0S4JWM2_BODSA</name>
<dbReference type="EMBL" id="CYKH01002249">
    <property type="protein sequence ID" value="CUG94439.1"/>
    <property type="molecule type" value="Genomic_DNA"/>
</dbReference>
<dbReference type="Pfam" id="PF01145">
    <property type="entry name" value="Band_7"/>
    <property type="match status" value="1"/>
</dbReference>
<dbReference type="PANTHER" id="PTHR43327:SF10">
    <property type="entry name" value="STOMATIN-LIKE PROTEIN 2, MITOCHONDRIAL"/>
    <property type="match status" value="1"/>
</dbReference>
<evidence type="ECO:0000256" key="1">
    <source>
        <dbReference type="SAM" id="MobiDB-lite"/>
    </source>
</evidence>
<accession>A0A0S4JWM2</accession>
<dbReference type="PANTHER" id="PTHR43327">
    <property type="entry name" value="STOMATIN-LIKE PROTEIN 2, MITOCHONDRIAL"/>
    <property type="match status" value="1"/>
</dbReference>
<proteinExistence type="predicted"/>